<dbReference type="Proteomes" id="UP001358586">
    <property type="component" value="Chromosome 10"/>
</dbReference>
<dbReference type="CDD" id="cd09272">
    <property type="entry name" value="RNase_HI_RT_Ty1"/>
    <property type="match status" value="1"/>
</dbReference>
<accession>A0ABR0NIX8</accession>
<keyword evidence="2" id="KW-1185">Reference proteome</keyword>
<dbReference type="EMBL" id="JARKNE010000010">
    <property type="protein sequence ID" value="KAK5794789.1"/>
    <property type="molecule type" value="Genomic_DNA"/>
</dbReference>
<comment type="caution">
    <text evidence="1">The sequence shown here is derived from an EMBL/GenBank/DDBJ whole genome shotgun (WGS) entry which is preliminary data.</text>
</comment>
<proteinExistence type="predicted"/>
<evidence type="ECO:0000313" key="2">
    <source>
        <dbReference type="Proteomes" id="UP001358586"/>
    </source>
</evidence>
<gene>
    <name evidence="1" type="ORF">PVK06_036036</name>
</gene>
<sequence>MHSPYDEHWTAVRRISRYIRGINISGTPIIWCDNSSTVSLAANLVLHAKVKHVELDLHFIWERVLYGELQINHVPGYDQVVDVLTKPLTVGSFLRCRESLTLTTVFDSFVQVAAEGILATTEQLQNIEDGDKLN</sequence>
<reference evidence="1 2" key="1">
    <citation type="submission" date="2023-03" db="EMBL/GenBank/DDBJ databases">
        <title>WGS of Gossypium arboreum.</title>
        <authorList>
            <person name="Yu D."/>
        </authorList>
    </citation>
    <scope>NUCLEOTIDE SEQUENCE [LARGE SCALE GENOMIC DNA]</scope>
    <source>
        <tissue evidence="1">Leaf</tissue>
    </source>
</reference>
<name>A0ABR0NIX8_GOSAR</name>
<protein>
    <submittedName>
        <fullName evidence="1">Uncharacterized protein</fullName>
    </submittedName>
</protein>
<organism evidence="1 2">
    <name type="scientific">Gossypium arboreum</name>
    <name type="common">Tree cotton</name>
    <name type="synonym">Gossypium nanking</name>
    <dbReference type="NCBI Taxonomy" id="29729"/>
    <lineage>
        <taxon>Eukaryota</taxon>
        <taxon>Viridiplantae</taxon>
        <taxon>Streptophyta</taxon>
        <taxon>Embryophyta</taxon>
        <taxon>Tracheophyta</taxon>
        <taxon>Spermatophyta</taxon>
        <taxon>Magnoliopsida</taxon>
        <taxon>eudicotyledons</taxon>
        <taxon>Gunneridae</taxon>
        <taxon>Pentapetalae</taxon>
        <taxon>rosids</taxon>
        <taxon>malvids</taxon>
        <taxon>Malvales</taxon>
        <taxon>Malvaceae</taxon>
        <taxon>Malvoideae</taxon>
        <taxon>Gossypium</taxon>
    </lineage>
</organism>
<evidence type="ECO:0000313" key="1">
    <source>
        <dbReference type="EMBL" id="KAK5794789.1"/>
    </source>
</evidence>